<dbReference type="OrthoDB" id="7794186at2"/>
<keyword evidence="1" id="KW-0732">Signal</keyword>
<organism evidence="3 4">
    <name type="scientific">Pedobacter rhizosphaerae</name>
    <dbReference type="NCBI Taxonomy" id="390241"/>
    <lineage>
        <taxon>Bacteria</taxon>
        <taxon>Pseudomonadati</taxon>
        <taxon>Bacteroidota</taxon>
        <taxon>Sphingobacteriia</taxon>
        <taxon>Sphingobacteriales</taxon>
        <taxon>Sphingobacteriaceae</taxon>
        <taxon>Pedobacter</taxon>
    </lineage>
</organism>
<dbReference type="Gene3D" id="2.60.40.10">
    <property type="entry name" value="Immunoglobulins"/>
    <property type="match status" value="3"/>
</dbReference>
<proteinExistence type="predicted"/>
<protein>
    <submittedName>
        <fullName evidence="3">Gliding motility-associated C-terminal domain-containing protein</fullName>
    </submittedName>
</protein>
<dbReference type="Pfam" id="PF17517">
    <property type="entry name" value="IgGFc_binding"/>
    <property type="match status" value="1"/>
</dbReference>
<dbReference type="Pfam" id="PF18911">
    <property type="entry name" value="PKD_4"/>
    <property type="match status" value="3"/>
</dbReference>
<reference evidence="4" key="1">
    <citation type="submission" date="2016-10" db="EMBL/GenBank/DDBJ databases">
        <authorList>
            <person name="Varghese N."/>
            <person name="Submissions S."/>
        </authorList>
    </citation>
    <scope>NUCLEOTIDE SEQUENCE [LARGE SCALE GENOMIC DNA]</scope>
    <source>
        <strain evidence="4">DSM 18610</strain>
    </source>
</reference>
<dbReference type="NCBIfam" id="TIGR04131">
    <property type="entry name" value="Bac_Flav_CTERM"/>
    <property type="match status" value="1"/>
</dbReference>
<dbReference type="SMART" id="SM00089">
    <property type="entry name" value="PKD"/>
    <property type="match status" value="3"/>
</dbReference>
<dbReference type="PANTHER" id="PTHR46534">
    <property type="entry name" value="IGGFC_BINDING DOMAIN-CONTAINING PROTEIN"/>
    <property type="match status" value="1"/>
</dbReference>
<dbReference type="InterPro" id="IPR026341">
    <property type="entry name" value="T9SS_type_B"/>
</dbReference>
<feature type="signal peptide" evidence="1">
    <location>
        <begin position="1"/>
        <end position="21"/>
    </location>
</feature>
<dbReference type="InterPro" id="IPR000601">
    <property type="entry name" value="PKD_dom"/>
</dbReference>
<dbReference type="InterPro" id="IPR035234">
    <property type="entry name" value="IgGFc-bd_N"/>
</dbReference>
<dbReference type="PANTHER" id="PTHR46534:SF1">
    <property type="entry name" value="IGGFC-BINDING PROTEIN N-TERMINAL DOMAIN-CONTAINING PROTEIN"/>
    <property type="match status" value="1"/>
</dbReference>
<gene>
    <name evidence="3" type="ORF">SAMN04488023_10984</name>
</gene>
<feature type="domain" description="PKD" evidence="2">
    <location>
        <begin position="667"/>
        <end position="718"/>
    </location>
</feature>
<dbReference type="InterPro" id="IPR022409">
    <property type="entry name" value="PKD/Chitinase_dom"/>
</dbReference>
<dbReference type="InterPro" id="IPR035986">
    <property type="entry name" value="PKD_dom_sf"/>
</dbReference>
<dbReference type="Proteomes" id="UP000199572">
    <property type="component" value="Unassembled WGS sequence"/>
</dbReference>
<dbReference type="CDD" id="cd00146">
    <property type="entry name" value="PKD"/>
    <property type="match status" value="3"/>
</dbReference>
<dbReference type="SUPFAM" id="SSF49299">
    <property type="entry name" value="PKD domain"/>
    <property type="match status" value="3"/>
</dbReference>
<dbReference type="EMBL" id="FOGG01000009">
    <property type="protein sequence ID" value="SER44664.1"/>
    <property type="molecule type" value="Genomic_DNA"/>
</dbReference>
<sequence length="1172" mass="127694">MNKICLLVLFLAVLFSASVFGQNISNEGYDFWAVFPTHVASGNGGTTTTNHANIAVFVTSKSQSRVTVSCGSYTETKDIPANTAIQFDVTWAQAYVNFVEANTNLINRGIHIKVADGKPKVSAYAHMYGAARSAASLILPYETLGQTYYSMNYTQLSGAPQGNNYLTLVAAEANTTILLHEKNGNVLKITLDNPGDVYEYMPNNFGDLTGVYVEVDKETSSCKRFAAFSGSSVLYIACSGSQDPLYQQLYPTTSWGKNYGVVPFIGRRYILRILAQEDNTTVTYNGQTYTLNKGSFHESAILNESTYVSADKLISVAQYSLTQACSSATGGNIIGDPEMVMLNPVEFNIKGITVFSSILQAISSRYINVLMRSSKTSTFKMNNVPVAANWIPLAGNSFYSYAQIPVSQSSITLEADDGFNAIAYGFGQAESYSYSAGTNLSSNNYLTVVNDARMVEGPNGCVGQEVDFKVNLPYVADRITWTLENGTPDVISNPTPEIKNINGQTIYVYRYPVSKTYTVAGEYKLEVIAHVPNNASNCNSGDLTTNYIFTIYDLPTAKFKAEESGCAKNDISFTDQSVPNAQNFAVTDWFWDFGDGKTSTEQNPKHQYAAEGTYNVTLSVRAGTGCFSDPAPPQTVLIYPKPVSRFSALATACINKSFEIVDASTISSSLTPNTIVNWNWDFGDGSTPVDKNTAAPFSYQYNKLGKYTIKLVTTSALGCKSDVFSFDVTVADLPVAKFTMPNICLEDPFALFVNQSTDASDGNGSLNYEWTFGDLANSTALNPNTSNLKDGKHIYKVAGTYRVSLKITNVNGCESTISQDFVVNGAVEKADFIVQNEANLCSNQKVIINNTSTVFFGKITRILIYKDFVNAPEDFQTIVDPTAEDIALTYPAFGGNVEKKFTIRLIAYSGENCFQLKDKEITLKPIPQLLFAAIPEICQNDGNVMINQARETSGILGTGKYTGEGIDELGNFNPKLVDVGSHIITYTFTAANGCPAFITQNVVVNKSPIVDAGPVIYILAGGEIAMPARAEGVNLTYKWLPSTGLKQDNILNPVASPEQDTEYTLTATSYKNCSASSSVMVKVLQVLTPPNAFSPNGDNVNDVWNIKYLDTYPNATVEVFNRSGARVFFSSGYKIPFDGTYQNEALPVGVYYYIINPRNGRKTVTGSLTLIR</sequence>
<accession>A0A1H9P8Q0</accession>
<dbReference type="RefSeq" id="WP_090883770.1">
    <property type="nucleotide sequence ID" value="NZ_FOGG01000009.1"/>
</dbReference>
<dbReference type="AlphaFoldDB" id="A0A1H9P8Q0"/>
<evidence type="ECO:0000313" key="4">
    <source>
        <dbReference type="Proteomes" id="UP000199572"/>
    </source>
</evidence>
<feature type="domain" description="PKD" evidence="2">
    <location>
        <begin position="757"/>
        <end position="823"/>
    </location>
</feature>
<keyword evidence="4" id="KW-1185">Reference proteome</keyword>
<dbReference type="InterPro" id="IPR013783">
    <property type="entry name" value="Ig-like_fold"/>
</dbReference>
<dbReference type="Pfam" id="PF13585">
    <property type="entry name" value="CHU_C"/>
    <property type="match status" value="1"/>
</dbReference>
<name>A0A1H9P8Q0_9SPHI</name>
<evidence type="ECO:0000259" key="2">
    <source>
        <dbReference type="PROSITE" id="PS50093"/>
    </source>
</evidence>
<dbReference type="STRING" id="390241.SAMN04488023_10984"/>
<evidence type="ECO:0000256" key="1">
    <source>
        <dbReference type="SAM" id="SignalP"/>
    </source>
</evidence>
<dbReference type="PROSITE" id="PS50093">
    <property type="entry name" value="PKD"/>
    <property type="match status" value="3"/>
</dbReference>
<evidence type="ECO:0000313" key="3">
    <source>
        <dbReference type="EMBL" id="SER44664.1"/>
    </source>
</evidence>
<feature type="domain" description="PKD" evidence="2">
    <location>
        <begin position="554"/>
        <end position="625"/>
    </location>
</feature>
<feature type="chain" id="PRO_5011452089" evidence="1">
    <location>
        <begin position="22"/>
        <end position="1172"/>
    </location>
</feature>